<reference evidence="2 3" key="1">
    <citation type="submission" date="2012-10" db="EMBL/GenBank/DDBJ databases">
        <title>The draft sequence of the Mycobacterium pheli genome.</title>
        <authorList>
            <person name="Pettersson B.M.F."/>
            <person name="Das S."/>
            <person name="Dasgupta S."/>
            <person name="Bhattacharya A."/>
            <person name="Kirsebom L.A."/>
        </authorList>
    </citation>
    <scope>NUCLEOTIDE SEQUENCE [LARGE SCALE GENOMIC DNA]</scope>
    <source>
        <strain evidence="2 3">CCUG 21000</strain>
    </source>
</reference>
<dbReference type="Pfam" id="PF13474">
    <property type="entry name" value="SnoaL_3"/>
    <property type="match status" value="1"/>
</dbReference>
<feature type="domain" description="SnoaL-like" evidence="1">
    <location>
        <begin position="62"/>
        <end position="144"/>
    </location>
</feature>
<proteinExistence type="predicted"/>
<evidence type="ECO:0000259" key="1">
    <source>
        <dbReference type="Pfam" id="PF13474"/>
    </source>
</evidence>
<dbReference type="InterPro" id="IPR032710">
    <property type="entry name" value="NTF2-like_dom_sf"/>
</dbReference>
<accession>A0A5N5US34</accession>
<dbReference type="InterPro" id="IPR037401">
    <property type="entry name" value="SnoaL-like"/>
</dbReference>
<comment type="caution">
    <text evidence="2">The sequence shown here is derived from an EMBL/GenBank/DDBJ whole genome shotgun (WGS) entry which is preliminary data.</text>
</comment>
<organism evidence="2 3">
    <name type="scientific">Mycolicibacterium phlei DSM 43239 = CCUG 21000</name>
    <dbReference type="NCBI Taxonomy" id="1226750"/>
    <lineage>
        <taxon>Bacteria</taxon>
        <taxon>Bacillati</taxon>
        <taxon>Actinomycetota</taxon>
        <taxon>Actinomycetes</taxon>
        <taxon>Mycobacteriales</taxon>
        <taxon>Mycobacteriaceae</taxon>
        <taxon>Mycolicibacterium</taxon>
    </lineage>
</organism>
<sequence>MLAAADTAAAEVRALVTRWVTDGWHLERGQRFEFRRLLEDYYDWESTDVVLHDNADPDRTLAHSASEYAAVWDQALATLVVLDNSIIEGPHVTVSGDLAVADVCFRTRFEFRDGTVDVVPTRSTLALRRSGGSWRIFREHGSALTPAAAPK</sequence>
<gene>
    <name evidence="2" type="ORF">MPHL21000_20780</name>
</gene>
<name>A0A5N5US34_MYCPH</name>
<dbReference type="SUPFAM" id="SSF54427">
    <property type="entry name" value="NTF2-like"/>
    <property type="match status" value="1"/>
</dbReference>
<dbReference type="Proteomes" id="UP000325690">
    <property type="component" value="Unassembled WGS sequence"/>
</dbReference>
<evidence type="ECO:0000313" key="2">
    <source>
        <dbReference type="EMBL" id="KAB7752411.1"/>
    </source>
</evidence>
<dbReference type="Gene3D" id="3.10.450.50">
    <property type="match status" value="1"/>
</dbReference>
<protein>
    <recommendedName>
        <fullName evidence="1">SnoaL-like domain-containing protein</fullName>
    </recommendedName>
</protein>
<dbReference type="EMBL" id="ANBP01000044">
    <property type="protein sequence ID" value="KAB7752411.1"/>
    <property type="molecule type" value="Genomic_DNA"/>
</dbReference>
<dbReference type="AlphaFoldDB" id="A0A5N5US34"/>
<keyword evidence="3" id="KW-1185">Reference proteome</keyword>
<evidence type="ECO:0000313" key="3">
    <source>
        <dbReference type="Proteomes" id="UP000325690"/>
    </source>
</evidence>